<gene>
    <name evidence="1" type="ORF">HYALB_00006119</name>
</gene>
<proteinExistence type="predicted"/>
<dbReference type="EMBL" id="CAJVRM010000173">
    <property type="protein sequence ID" value="CAG8976347.1"/>
    <property type="molecule type" value="Genomic_DNA"/>
</dbReference>
<name>A0A9N9LNI8_9HELO</name>
<protein>
    <recommendedName>
        <fullName evidence="3">HTH CENPB-type domain-containing protein</fullName>
    </recommendedName>
</protein>
<evidence type="ECO:0008006" key="3">
    <source>
        <dbReference type="Google" id="ProtNLM"/>
    </source>
</evidence>
<comment type="caution">
    <text evidence="1">The sequence shown here is derived from an EMBL/GenBank/DDBJ whole genome shotgun (WGS) entry which is preliminary data.</text>
</comment>
<reference evidence="1" key="1">
    <citation type="submission" date="2021-07" db="EMBL/GenBank/DDBJ databases">
        <authorList>
            <person name="Durling M."/>
        </authorList>
    </citation>
    <scope>NUCLEOTIDE SEQUENCE</scope>
</reference>
<evidence type="ECO:0000313" key="2">
    <source>
        <dbReference type="Proteomes" id="UP000701801"/>
    </source>
</evidence>
<keyword evidence="2" id="KW-1185">Reference proteome</keyword>
<dbReference type="Proteomes" id="UP000701801">
    <property type="component" value="Unassembled WGS sequence"/>
</dbReference>
<accession>A0A9N9LNI8</accession>
<dbReference type="OrthoDB" id="3562072at2759"/>
<evidence type="ECO:0000313" key="1">
    <source>
        <dbReference type="EMBL" id="CAG8976347.1"/>
    </source>
</evidence>
<dbReference type="AlphaFoldDB" id="A0A9N9LNI8"/>
<sequence>MPRSKKELTQRESEELLIRRLQKVPIYQQALHLEREERIAEAIRAYRDPENTDITTLEIAVGVYNILYSTMGHRKKGRRTIANNGGHNRRLNEAAESTLIKYCYHAEESRYLLNYSLITQAASAISRSIGDNKPLGHSWTNRWTKRMVQEGRFKTLNTTLMDILRRTALTRDNIQGYFNRLFDTIKMYNIQLCNMYNMDEAGF</sequence>
<organism evidence="1 2">
    <name type="scientific">Hymenoscyphus albidus</name>
    <dbReference type="NCBI Taxonomy" id="595503"/>
    <lineage>
        <taxon>Eukaryota</taxon>
        <taxon>Fungi</taxon>
        <taxon>Dikarya</taxon>
        <taxon>Ascomycota</taxon>
        <taxon>Pezizomycotina</taxon>
        <taxon>Leotiomycetes</taxon>
        <taxon>Helotiales</taxon>
        <taxon>Helotiaceae</taxon>
        <taxon>Hymenoscyphus</taxon>
    </lineage>
</organism>